<sequence length="117" mass="12705">MRRVLVVCLMLVAALGSVGCRSKYIEATLENRTGETLHLVTVEYPSASFGTQQLLPGASFHYRFKLLGSGPVKLSWVDAARAEHAQVGPEMLEGQQGQLEVVFKSAGVAQFKTSVRP</sequence>
<dbReference type="RefSeq" id="WP_013568457.1">
    <property type="nucleotide sequence ID" value="NC_014963.1"/>
</dbReference>
<dbReference type="STRING" id="401053.AciPR4_1920"/>
<dbReference type="Proteomes" id="UP000006844">
    <property type="component" value="Chromosome"/>
</dbReference>
<protein>
    <recommendedName>
        <fullName evidence="3">Lipoprotein</fullName>
    </recommendedName>
</protein>
<dbReference type="KEGG" id="tsa:AciPR4_1920"/>
<dbReference type="PROSITE" id="PS51257">
    <property type="entry name" value="PROKAR_LIPOPROTEIN"/>
    <property type="match status" value="1"/>
</dbReference>
<dbReference type="HOGENOM" id="CLU_2093395_0_0_0"/>
<dbReference type="AlphaFoldDB" id="E8V6I5"/>
<dbReference type="OrthoDB" id="122654at2"/>
<evidence type="ECO:0000313" key="2">
    <source>
        <dbReference type="Proteomes" id="UP000006844"/>
    </source>
</evidence>
<gene>
    <name evidence="1" type="ordered locus">AciPR4_1920</name>
</gene>
<dbReference type="eggNOG" id="ENOG50332HE">
    <property type="taxonomic scope" value="Bacteria"/>
</dbReference>
<dbReference type="EMBL" id="CP002467">
    <property type="protein sequence ID" value="ADV82724.1"/>
    <property type="molecule type" value="Genomic_DNA"/>
</dbReference>
<accession>E8V6I5</accession>
<name>E8V6I5_TERSS</name>
<evidence type="ECO:0000313" key="1">
    <source>
        <dbReference type="EMBL" id="ADV82724.1"/>
    </source>
</evidence>
<proteinExistence type="predicted"/>
<reference evidence="1 2" key="1">
    <citation type="journal article" date="2012" name="Stand. Genomic Sci.">
        <title>Complete genome sequence of Terriglobus saanensis type strain SP1PR4(T), an Acidobacteria from tundra soil.</title>
        <authorList>
            <person name="Rawat S.R."/>
            <person name="Mannisto M.K."/>
            <person name="Starovoytov V."/>
            <person name="Goodwin L."/>
            <person name="Nolan M."/>
            <person name="Hauser L."/>
            <person name="Land M."/>
            <person name="Davenport K.W."/>
            <person name="Woyke T."/>
            <person name="Haggblom M.M."/>
        </authorList>
    </citation>
    <scope>NUCLEOTIDE SEQUENCE</scope>
    <source>
        <strain evidence="2">ATCC BAA-1853 / DSM 23119 / SP1PR4</strain>
    </source>
</reference>
<keyword evidence="2" id="KW-1185">Reference proteome</keyword>
<organism evidence="1 2">
    <name type="scientific">Terriglobus saanensis (strain ATCC BAA-1853 / DSM 23119 / SP1PR4)</name>
    <dbReference type="NCBI Taxonomy" id="401053"/>
    <lineage>
        <taxon>Bacteria</taxon>
        <taxon>Pseudomonadati</taxon>
        <taxon>Acidobacteriota</taxon>
        <taxon>Terriglobia</taxon>
        <taxon>Terriglobales</taxon>
        <taxon>Acidobacteriaceae</taxon>
        <taxon>Terriglobus</taxon>
    </lineage>
</organism>
<evidence type="ECO:0008006" key="3">
    <source>
        <dbReference type="Google" id="ProtNLM"/>
    </source>
</evidence>